<evidence type="ECO:0000313" key="9">
    <source>
        <dbReference type="Proteomes" id="UP000094070"/>
    </source>
</evidence>
<dbReference type="SMART" id="SM01150">
    <property type="entry name" value="DUF1338"/>
    <property type="match status" value="1"/>
</dbReference>
<keyword evidence="4" id="KW-0408">Iron</keyword>
<keyword evidence="3" id="KW-0560">Oxidoreductase</keyword>
<name>A0A1E5E6F3_9VIBR</name>
<dbReference type="GO" id="GO:0051213">
    <property type="term" value="F:dioxygenase activity"/>
    <property type="evidence" value="ECO:0007669"/>
    <property type="project" value="UniProtKB-KW"/>
</dbReference>
<dbReference type="RefSeq" id="WP_017025403.1">
    <property type="nucleotide sequence ID" value="NZ_AJYK02000003.1"/>
</dbReference>
<dbReference type="PANTHER" id="PTHR31136:SF5">
    <property type="entry name" value="2-OXOADIPATE DIOXYGENASE_DECARBOXYLASE, CHLOROPLASTIC"/>
    <property type="match status" value="1"/>
</dbReference>
<proteinExistence type="inferred from homology"/>
<keyword evidence="8" id="KW-0032">Aminotransferase</keyword>
<evidence type="ECO:0000313" key="8">
    <source>
        <dbReference type="EMBL" id="OEF30077.1"/>
    </source>
</evidence>
<reference evidence="8 9" key="1">
    <citation type="journal article" date="2012" name="Science">
        <title>Ecological populations of bacteria act as socially cohesive units of antibiotic production and resistance.</title>
        <authorList>
            <person name="Cordero O.X."/>
            <person name="Wildschutte H."/>
            <person name="Kirkup B."/>
            <person name="Proehl S."/>
            <person name="Ngo L."/>
            <person name="Hussain F."/>
            <person name="Le Roux F."/>
            <person name="Mincer T."/>
            <person name="Polz M.F."/>
        </authorList>
    </citation>
    <scope>NUCLEOTIDE SEQUENCE [LARGE SCALE GENOMIC DNA]</scope>
    <source>
        <strain evidence="8 9">1S-45</strain>
    </source>
</reference>
<evidence type="ECO:0000256" key="4">
    <source>
        <dbReference type="ARBA" id="ARBA00023004"/>
    </source>
</evidence>
<dbReference type="GO" id="GO:0008483">
    <property type="term" value="F:transaminase activity"/>
    <property type="evidence" value="ECO:0007669"/>
    <property type="project" value="UniProtKB-KW"/>
</dbReference>
<dbReference type="CDD" id="cd16350">
    <property type="entry name" value="VOC_like"/>
    <property type="match status" value="1"/>
</dbReference>
<evidence type="ECO:0000256" key="6">
    <source>
        <dbReference type="ARBA" id="ARBA00035023"/>
    </source>
</evidence>
<gene>
    <name evidence="8" type="ORF">A1QC_03555</name>
</gene>
<evidence type="ECO:0000256" key="7">
    <source>
        <dbReference type="ARBA" id="ARBA00035045"/>
    </source>
</evidence>
<dbReference type="EMBL" id="AJYK02000003">
    <property type="protein sequence ID" value="OEF30077.1"/>
    <property type="molecule type" value="Genomic_DNA"/>
</dbReference>
<sequence length="266" mass="30331">MSNVEDLFEHLWQDYTERLCPSAIKVQKLLSQKSDKLMNDHIALRTFSGAKLGLNQLAKHFQALGYEQAGEYHFEVKKLYAHHYQHPDPNYPKVFISELCLPKCSDELNQIVESLVHDLPQQYTDNQAFLYQGRPWRITKEQYQTLAQESEYAAWVAAHGFGANHFTVSVNHLAGFMDVKQVNDFLVWHNFEMNQSGGDVKGSEEVGLQQSSTLADKVPVEFSDGELFIPGGFYEFAKRFAVEDSGELYQGFVTASADKIFESTNM</sequence>
<organism evidence="8 9">
    <name type="scientific">Vibrio rumoiensis 1S-45</name>
    <dbReference type="NCBI Taxonomy" id="1188252"/>
    <lineage>
        <taxon>Bacteria</taxon>
        <taxon>Pseudomonadati</taxon>
        <taxon>Pseudomonadota</taxon>
        <taxon>Gammaproteobacteria</taxon>
        <taxon>Vibrionales</taxon>
        <taxon>Vibrionaceae</taxon>
        <taxon>Vibrio</taxon>
    </lineage>
</organism>
<dbReference type="Pfam" id="PF07063">
    <property type="entry name" value="HGLS"/>
    <property type="match status" value="1"/>
</dbReference>
<evidence type="ECO:0000256" key="5">
    <source>
        <dbReference type="ARBA" id="ARBA00035013"/>
    </source>
</evidence>
<dbReference type="EC" id="1.13.11.93" evidence="6"/>
<evidence type="ECO:0000256" key="1">
    <source>
        <dbReference type="ARBA" id="ARBA00001954"/>
    </source>
</evidence>
<dbReference type="eggNOG" id="COG5383">
    <property type="taxonomic scope" value="Bacteria"/>
</dbReference>
<keyword evidence="9" id="KW-1185">Reference proteome</keyword>
<keyword evidence="8" id="KW-0808">Transferase</keyword>
<dbReference type="AlphaFoldDB" id="A0A1E5E6F3"/>
<protein>
    <recommendedName>
        <fullName evidence="6">2-oxoadipate dioxygenase/decarboxylase</fullName>
        <ecNumber evidence="6">1.13.11.93</ecNumber>
    </recommendedName>
    <alternativeName>
        <fullName evidence="7">2-hydroxyglutarate synthase</fullName>
    </alternativeName>
</protein>
<dbReference type="PANTHER" id="PTHR31136">
    <property type="entry name" value="DUF1338 DOMAIN-CONTAINING PROTEIN"/>
    <property type="match status" value="1"/>
</dbReference>
<accession>A0A1E5E6F3</accession>
<evidence type="ECO:0000256" key="2">
    <source>
        <dbReference type="ARBA" id="ARBA00022964"/>
    </source>
</evidence>
<dbReference type="Gene3D" id="3.10.180.50">
    <property type="match status" value="1"/>
</dbReference>
<keyword evidence="2" id="KW-0223">Dioxygenase</keyword>
<dbReference type="Proteomes" id="UP000094070">
    <property type="component" value="Unassembled WGS sequence"/>
</dbReference>
<dbReference type="InterPro" id="IPR009770">
    <property type="entry name" value="HGLS"/>
</dbReference>
<dbReference type="STRING" id="1188252.A1QC_03555"/>
<comment type="caution">
    <text evidence="8">The sequence shown here is derived from an EMBL/GenBank/DDBJ whole genome shotgun (WGS) entry which is preliminary data.</text>
</comment>
<comment type="cofactor">
    <cofactor evidence="1">
        <name>Fe(2+)</name>
        <dbReference type="ChEBI" id="CHEBI:29033"/>
    </cofactor>
</comment>
<dbReference type="OrthoDB" id="506370at2"/>
<evidence type="ECO:0000256" key="3">
    <source>
        <dbReference type="ARBA" id="ARBA00023002"/>
    </source>
</evidence>
<comment type="similarity">
    <text evidence="5">Belongs to the 2-oxoadipate dioxygenase/decarboxylase family.</text>
</comment>